<dbReference type="SMART" id="SM01057">
    <property type="entry name" value="Carb_anhydrase"/>
    <property type="match status" value="2"/>
</dbReference>
<proteinExistence type="inferred from homology"/>
<dbReference type="PROSITE" id="PS51144">
    <property type="entry name" value="ALPHA_CA_2"/>
    <property type="match status" value="2"/>
</dbReference>
<evidence type="ECO:0000256" key="5">
    <source>
        <dbReference type="ARBA" id="ARBA00022833"/>
    </source>
</evidence>
<keyword evidence="12" id="KW-1185">Reference proteome</keyword>
<comment type="caution">
    <text evidence="11">The sequence shown here is derived from an EMBL/GenBank/DDBJ whole genome shotgun (WGS) entry which is preliminary data.</text>
</comment>
<feature type="non-terminal residue" evidence="11">
    <location>
        <position position="1"/>
    </location>
</feature>
<dbReference type="PANTHER" id="PTHR18952:SF265">
    <property type="entry name" value="CARBONIC ANHYDRASE"/>
    <property type="match status" value="1"/>
</dbReference>
<feature type="domain" description="Alpha-carbonic anhydrase" evidence="10">
    <location>
        <begin position="249"/>
        <end position="502"/>
    </location>
</feature>
<keyword evidence="6" id="KW-0325">Glycoprotein</keyword>
<dbReference type="GO" id="GO:0008270">
    <property type="term" value="F:zinc ion binding"/>
    <property type="evidence" value="ECO:0007669"/>
    <property type="project" value="UniProtKB-UniRule"/>
</dbReference>
<dbReference type="Proteomes" id="UP000678393">
    <property type="component" value="Unassembled WGS sequence"/>
</dbReference>
<evidence type="ECO:0000256" key="6">
    <source>
        <dbReference type="ARBA" id="ARBA00023180"/>
    </source>
</evidence>
<dbReference type="GO" id="GO:0004089">
    <property type="term" value="F:carbonate dehydratase activity"/>
    <property type="evidence" value="ECO:0007669"/>
    <property type="project" value="UniProtKB-UniRule"/>
</dbReference>
<evidence type="ECO:0000256" key="7">
    <source>
        <dbReference type="ARBA" id="ARBA00023239"/>
    </source>
</evidence>
<evidence type="ECO:0000256" key="9">
    <source>
        <dbReference type="RuleBase" id="RU367011"/>
    </source>
</evidence>
<organism evidence="11 12">
    <name type="scientific">Candidula unifasciata</name>
    <dbReference type="NCBI Taxonomy" id="100452"/>
    <lineage>
        <taxon>Eukaryota</taxon>
        <taxon>Metazoa</taxon>
        <taxon>Spiralia</taxon>
        <taxon>Lophotrochozoa</taxon>
        <taxon>Mollusca</taxon>
        <taxon>Gastropoda</taxon>
        <taxon>Heterobranchia</taxon>
        <taxon>Euthyneura</taxon>
        <taxon>Panpulmonata</taxon>
        <taxon>Eupulmonata</taxon>
        <taxon>Stylommatophora</taxon>
        <taxon>Helicina</taxon>
        <taxon>Helicoidea</taxon>
        <taxon>Geomitridae</taxon>
        <taxon>Candidula</taxon>
    </lineage>
</organism>
<dbReference type="Gene3D" id="3.10.200.10">
    <property type="entry name" value="Alpha carbonic anhydrase"/>
    <property type="match status" value="2"/>
</dbReference>
<comment type="catalytic activity">
    <reaction evidence="8 9">
        <text>hydrogencarbonate + H(+) = CO2 + H2O</text>
        <dbReference type="Rhea" id="RHEA:10748"/>
        <dbReference type="ChEBI" id="CHEBI:15377"/>
        <dbReference type="ChEBI" id="CHEBI:15378"/>
        <dbReference type="ChEBI" id="CHEBI:16526"/>
        <dbReference type="ChEBI" id="CHEBI:17544"/>
        <dbReference type="EC" id="4.2.1.1"/>
    </reaction>
</comment>
<keyword evidence="7 9" id="KW-0456">Lyase</keyword>
<dbReference type="Pfam" id="PF00194">
    <property type="entry name" value="Carb_anhydrase"/>
    <property type="match status" value="2"/>
</dbReference>
<evidence type="ECO:0000256" key="8">
    <source>
        <dbReference type="ARBA" id="ARBA00048348"/>
    </source>
</evidence>
<dbReference type="SUPFAM" id="SSF51069">
    <property type="entry name" value="Carbonic anhydrase"/>
    <property type="match status" value="2"/>
</dbReference>
<accession>A0A8S3Z302</accession>
<protein>
    <recommendedName>
        <fullName evidence="3 9">Carbonic anhydrase</fullName>
        <ecNumber evidence="3 9">4.2.1.1</ecNumber>
    </recommendedName>
</protein>
<dbReference type="InterPro" id="IPR036398">
    <property type="entry name" value="CA_dom_sf"/>
</dbReference>
<evidence type="ECO:0000259" key="10">
    <source>
        <dbReference type="PROSITE" id="PS51144"/>
    </source>
</evidence>
<reference evidence="11" key="1">
    <citation type="submission" date="2021-04" db="EMBL/GenBank/DDBJ databases">
        <authorList>
            <consortium name="Molecular Ecology Group"/>
        </authorList>
    </citation>
    <scope>NUCLEOTIDE SEQUENCE</scope>
</reference>
<comment type="function">
    <text evidence="1 9">Reversible hydration of carbon dioxide.</text>
</comment>
<dbReference type="CDD" id="cd00326">
    <property type="entry name" value="alpha_CA"/>
    <property type="match status" value="1"/>
</dbReference>
<dbReference type="InterPro" id="IPR023561">
    <property type="entry name" value="Carbonic_anhydrase_a-class"/>
</dbReference>
<feature type="domain" description="Alpha-carbonic anhydrase" evidence="10">
    <location>
        <begin position="1"/>
        <end position="246"/>
    </location>
</feature>
<dbReference type="AlphaFoldDB" id="A0A8S3Z302"/>
<evidence type="ECO:0000256" key="1">
    <source>
        <dbReference type="ARBA" id="ARBA00002904"/>
    </source>
</evidence>
<comment type="similarity">
    <text evidence="2 9">Belongs to the alpha-carbonic anhydrase family.</text>
</comment>
<gene>
    <name evidence="11" type="ORF">CUNI_LOCUS9057</name>
</gene>
<evidence type="ECO:0000256" key="3">
    <source>
        <dbReference type="ARBA" id="ARBA00012925"/>
    </source>
</evidence>
<keyword evidence="4 9" id="KW-0479">Metal-binding</keyword>
<dbReference type="EC" id="4.2.1.1" evidence="3 9"/>
<evidence type="ECO:0000313" key="11">
    <source>
        <dbReference type="EMBL" id="CAG5123499.1"/>
    </source>
</evidence>
<evidence type="ECO:0000313" key="12">
    <source>
        <dbReference type="Proteomes" id="UP000678393"/>
    </source>
</evidence>
<dbReference type="InterPro" id="IPR018338">
    <property type="entry name" value="Carbonic_anhydrase_a-class_CS"/>
</dbReference>
<dbReference type="EMBL" id="CAJHNH020001544">
    <property type="protein sequence ID" value="CAG5123499.1"/>
    <property type="molecule type" value="Genomic_DNA"/>
</dbReference>
<dbReference type="FunFam" id="3.10.200.10:FF:000003">
    <property type="entry name" value="Carbonic anhydrase 12"/>
    <property type="match status" value="2"/>
</dbReference>
<dbReference type="InterPro" id="IPR001148">
    <property type="entry name" value="CA_dom"/>
</dbReference>
<dbReference type="OrthoDB" id="429145at2759"/>
<evidence type="ECO:0000256" key="2">
    <source>
        <dbReference type="ARBA" id="ARBA00010718"/>
    </source>
</evidence>
<dbReference type="PANTHER" id="PTHR18952">
    <property type="entry name" value="CARBONIC ANHYDRASE"/>
    <property type="match status" value="1"/>
</dbReference>
<sequence>YYSKCAGENQSPVNIVVGNSLYDTTIGSFSFKNYDSIVGLTMVLKNNGHTAQVDITKGDVLISGAGLPDTYKAAQLHIHWGSTDMIGSEHTLDSRTYPMEVHIVHFRTSLGQLKDAASVPDGLAVLGFFFEVSALDNPALKPIIDQLKRIEIPDTSTQLKAFRLNSVLPQDKGKFFRYSGSLTTPRCFETVIWSVFNDTIKISKSQLAAFRRLKSSEKDAAGVRLQLVNNFRPVQNLNSRLVRNNFIAHHWYKDFPICKDKPTSRQSPINLETEKVQYKYIKPFIYYNYTSVAGVRVELKNNGHAAQIDITAGNFHIFGGGLQNPYKAAQLHFHWGGDNTRGSEHLIDNQAYPMEVHIVHYNTIYPDLTTAVSKSDGLAVLGFMYELTEESNPAYDVLVQKLNDIRSPNTAVSIQAIDVAKLLPSEMGFFYRYEGSLTTPACYESVTWSVFRNTIKISEKQLNAFRLLISSDIDPKTNRYIPLMDNYRPTMKINKRVVLANFILSHGKRFAYNGGSSCLFSGNIANVSFLIFFVISVEKTRA</sequence>
<evidence type="ECO:0000256" key="4">
    <source>
        <dbReference type="ARBA" id="ARBA00022723"/>
    </source>
</evidence>
<dbReference type="PROSITE" id="PS00162">
    <property type="entry name" value="ALPHA_CA_1"/>
    <property type="match status" value="2"/>
</dbReference>
<dbReference type="GO" id="GO:0005886">
    <property type="term" value="C:plasma membrane"/>
    <property type="evidence" value="ECO:0007669"/>
    <property type="project" value="TreeGrafter"/>
</dbReference>
<comment type="cofactor">
    <cofactor evidence="9">
        <name>Zn(2+)</name>
        <dbReference type="ChEBI" id="CHEBI:29105"/>
    </cofactor>
</comment>
<name>A0A8S3Z302_9EUPU</name>
<keyword evidence="5 9" id="KW-0862">Zinc</keyword>